<protein>
    <submittedName>
        <fullName evidence="3">Autotransporter-associated beta strand repeat-containing protein</fullName>
    </submittedName>
</protein>
<sequence>MKVRRNNPFLRFSPLSPAAVVMISFAGSTGAHANTALNVKTALALDAGLQVATTYDQNLVPAATRDIVFTTTANYANNFVAGRFGMGNTINTGSINLLNTATPITLFNGNQGTAAPVTLSGGNSTSGNAADLLYVATGANLAISGFKADGIVPNTVNLILGTSGNFNVAGTAWISAPIASGTITQNGTTNNLTANTNAITKTGAGTLLLTSSLNNFTGGMTISGGVLQLGNGGTTGKLATASAIVNDANLTINRSNATVQGTDFSAAAITGAGSFIQAGSGSTTLTAANTYTGATTVNAGTLQLDGSLTSNITVNASATLTGAGSTTGSLTMNAGSTFSAATFDPAFQANGVNFAGATKLTFNGTPSYGQQTVLFKYGAGGVQSLGNLTSNFRITPQNDVANSQVVGTVTVNDLTWNSTDGTWAIGTGGWSGAPSYYDGDSVTFNERPAASTVTISGVVSPASVVVTNTVNPYTFTGSGSISGITNLSKEGAGALTLATGNTYSGGTNLEAGMLNINHASALGTGPLAIYGGGIDNTSGAALVMTNAVPQNWNTDFTFTGSQNLDMGRGLVVTGGEGSNRTVTIAAGTLTVGRLTTFGQGFTKQGPGKLEVTGFANNIANSTVTGVLNVAAGELQINRTGVAAADSGDFTAAGLTGSGTVTNGGAGSRWFYSNPTEGSFTFTGLLANGGAGGLGFYKSNAGTQILTGANTFTDVGNVVGGALVLANNTALGTPAGNTNVSTGGSLQLQGGITVAEPLVTSGQGTGVASNNVVDLNPAAPGAIRNLSGNNTLSGTVSLTSGGGGTLVRVDSGSTLHFTGTIGIINAGTNRRIFLGGAGSGDVSGVISNNFGGAGVLSVDKVDAGTWTLAGVNTYTGTTTVNAGTLVLNGSLSTGAVTVATGGTLGGNGSIGGSVTIATGGIHSLALAATPEAQVPQTITGSLTHAVASVLNLTALSAPAAGTYNLVTTTTGTITGLPDRSGFAGGTLEISPDGKTLRLVVTGGTDYGNWIGGFTFAPGADTTAAGDPDGDGVSNAKEYSFGLTPNSGASLSPMVSTLDKATGQFSYTRRKPSLTGLNYSYEFSTNLSGWTSFTPTAVVSNNGDPIETVTVTVPAAVMNNAKAFIRVSDQ</sequence>
<dbReference type="RefSeq" id="WP_341407746.1">
    <property type="nucleotide sequence ID" value="NZ_JBBUKT010000015.1"/>
</dbReference>
<keyword evidence="1 2" id="KW-0732">Signal</keyword>
<dbReference type="Proteomes" id="UP001371305">
    <property type="component" value="Unassembled WGS sequence"/>
</dbReference>
<dbReference type="EMBL" id="JBBUKT010000015">
    <property type="protein sequence ID" value="MEK7953978.1"/>
    <property type="molecule type" value="Genomic_DNA"/>
</dbReference>
<dbReference type="SUPFAM" id="SSF51126">
    <property type="entry name" value="Pectin lyase-like"/>
    <property type="match status" value="2"/>
</dbReference>
<dbReference type="InterPro" id="IPR013425">
    <property type="entry name" value="Autotrns_rpt"/>
</dbReference>
<gene>
    <name evidence="3" type="ORF">WKV53_25910</name>
</gene>
<comment type="caution">
    <text evidence="3">The sequence shown here is derived from an EMBL/GenBank/DDBJ whole genome shotgun (WGS) entry which is preliminary data.</text>
</comment>
<organism evidence="3 4">
    <name type="scientific">Luteolibacter soli</name>
    <dbReference type="NCBI Taxonomy" id="3135280"/>
    <lineage>
        <taxon>Bacteria</taxon>
        <taxon>Pseudomonadati</taxon>
        <taxon>Verrucomicrobiota</taxon>
        <taxon>Verrucomicrobiia</taxon>
        <taxon>Verrucomicrobiales</taxon>
        <taxon>Verrucomicrobiaceae</taxon>
        <taxon>Luteolibacter</taxon>
    </lineage>
</organism>
<evidence type="ECO:0000256" key="1">
    <source>
        <dbReference type="ARBA" id="ARBA00022729"/>
    </source>
</evidence>
<feature type="chain" id="PRO_5045373712" evidence="2">
    <location>
        <begin position="34"/>
        <end position="1128"/>
    </location>
</feature>
<feature type="signal peptide" evidence="2">
    <location>
        <begin position="1"/>
        <end position="33"/>
    </location>
</feature>
<keyword evidence="4" id="KW-1185">Reference proteome</keyword>
<evidence type="ECO:0000313" key="4">
    <source>
        <dbReference type="Proteomes" id="UP001371305"/>
    </source>
</evidence>
<reference evidence="3 4" key="1">
    <citation type="submission" date="2024-04" db="EMBL/GenBank/DDBJ databases">
        <title>Luteolibacter sp. isolated from soil.</title>
        <authorList>
            <person name="An J."/>
        </authorList>
    </citation>
    <scope>NUCLEOTIDE SEQUENCE [LARGE SCALE GENOMIC DNA]</scope>
    <source>
        <strain evidence="3 4">Y139</strain>
    </source>
</reference>
<name>A0ABU9B2F0_9BACT</name>
<accession>A0ABU9B2F0</accession>
<dbReference type="Pfam" id="PF12951">
    <property type="entry name" value="PATR"/>
    <property type="match status" value="5"/>
</dbReference>
<evidence type="ECO:0000313" key="3">
    <source>
        <dbReference type="EMBL" id="MEK7953978.1"/>
    </source>
</evidence>
<evidence type="ECO:0000256" key="2">
    <source>
        <dbReference type="SAM" id="SignalP"/>
    </source>
</evidence>
<dbReference type="NCBIfam" id="TIGR02601">
    <property type="entry name" value="autotrns_rpt"/>
    <property type="match status" value="4"/>
</dbReference>
<proteinExistence type="predicted"/>
<dbReference type="InterPro" id="IPR011050">
    <property type="entry name" value="Pectin_lyase_fold/virulence"/>
</dbReference>